<feature type="signal peptide" evidence="16">
    <location>
        <begin position="1"/>
        <end position="20"/>
    </location>
</feature>
<comment type="similarity">
    <text evidence="4">Belongs to the RBT5 family.</text>
</comment>
<keyword evidence="19" id="KW-1185">Reference proteome</keyword>
<dbReference type="Proteomes" id="UP000799291">
    <property type="component" value="Unassembled WGS sequence"/>
</dbReference>
<feature type="transmembrane region" description="Helical" evidence="15">
    <location>
        <begin position="218"/>
        <end position="245"/>
    </location>
</feature>
<proteinExistence type="inferred from homology"/>
<keyword evidence="5" id="KW-0964">Secreted</keyword>
<evidence type="ECO:0000313" key="18">
    <source>
        <dbReference type="EMBL" id="KAF2677933.1"/>
    </source>
</evidence>
<feature type="transmembrane region" description="Helical" evidence="15">
    <location>
        <begin position="265"/>
        <end position="287"/>
    </location>
</feature>
<dbReference type="Pfam" id="PF05730">
    <property type="entry name" value="CFEM"/>
    <property type="match status" value="1"/>
</dbReference>
<feature type="chain" id="PRO_5026317667" description="CFEM domain-containing protein" evidence="16">
    <location>
        <begin position="21"/>
        <end position="570"/>
    </location>
</feature>
<dbReference type="InterPro" id="IPR008427">
    <property type="entry name" value="Extracellular_membr_CFEM_dom"/>
</dbReference>
<keyword evidence="6" id="KW-0325">Glycoprotein</keyword>
<keyword evidence="11" id="KW-1015">Disulfide bond</keyword>
<feature type="transmembrane region" description="Helical" evidence="15">
    <location>
        <begin position="299"/>
        <end position="318"/>
    </location>
</feature>
<feature type="compositionally biased region" description="Gly residues" evidence="14">
    <location>
        <begin position="496"/>
        <end position="506"/>
    </location>
</feature>
<comment type="subcellular location">
    <subcellularLocation>
        <location evidence="2">Membrane</location>
        <topology evidence="2">Lipid-anchor</topology>
        <topology evidence="2">GPI-anchor</topology>
    </subcellularLocation>
    <subcellularLocation>
        <location evidence="1">Membrane</location>
        <topology evidence="1">Multi-pass membrane protein</topology>
    </subcellularLocation>
    <subcellularLocation>
        <location evidence="3">Secreted</location>
    </subcellularLocation>
</comment>
<evidence type="ECO:0000256" key="14">
    <source>
        <dbReference type="SAM" id="MobiDB-lite"/>
    </source>
</evidence>
<feature type="transmembrane region" description="Helical" evidence="15">
    <location>
        <begin position="104"/>
        <end position="125"/>
    </location>
</feature>
<evidence type="ECO:0000256" key="7">
    <source>
        <dbReference type="ARBA" id="ARBA00022692"/>
    </source>
</evidence>
<dbReference type="SMART" id="SM00747">
    <property type="entry name" value="CFEM"/>
    <property type="match status" value="1"/>
</dbReference>
<protein>
    <recommendedName>
        <fullName evidence="17">CFEM domain-containing protein</fullName>
    </recommendedName>
</protein>
<dbReference type="GO" id="GO:0098552">
    <property type="term" value="C:side of membrane"/>
    <property type="evidence" value="ECO:0007669"/>
    <property type="project" value="UniProtKB-KW"/>
</dbReference>
<evidence type="ECO:0000313" key="19">
    <source>
        <dbReference type="Proteomes" id="UP000799291"/>
    </source>
</evidence>
<dbReference type="Pfam" id="PF20684">
    <property type="entry name" value="Fung_rhodopsin"/>
    <property type="match status" value="1"/>
</dbReference>
<evidence type="ECO:0000259" key="17">
    <source>
        <dbReference type="SMART" id="SM00747"/>
    </source>
</evidence>
<dbReference type="InterPro" id="IPR049326">
    <property type="entry name" value="Rhodopsin_dom_fungi"/>
</dbReference>
<dbReference type="OrthoDB" id="5378633at2759"/>
<evidence type="ECO:0000256" key="2">
    <source>
        <dbReference type="ARBA" id="ARBA00004589"/>
    </source>
</evidence>
<evidence type="ECO:0000256" key="15">
    <source>
        <dbReference type="SAM" id="Phobius"/>
    </source>
</evidence>
<evidence type="ECO:0000256" key="1">
    <source>
        <dbReference type="ARBA" id="ARBA00004141"/>
    </source>
</evidence>
<dbReference type="GO" id="GO:0005576">
    <property type="term" value="C:extracellular region"/>
    <property type="evidence" value="ECO:0007669"/>
    <property type="project" value="UniProtKB-SubCell"/>
</dbReference>
<evidence type="ECO:0000256" key="9">
    <source>
        <dbReference type="ARBA" id="ARBA00022989"/>
    </source>
</evidence>
<evidence type="ECO:0000256" key="16">
    <source>
        <dbReference type="SAM" id="SignalP"/>
    </source>
</evidence>
<evidence type="ECO:0000256" key="13">
    <source>
        <dbReference type="ARBA" id="ARBA00038359"/>
    </source>
</evidence>
<evidence type="ECO:0000256" key="3">
    <source>
        <dbReference type="ARBA" id="ARBA00004613"/>
    </source>
</evidence>
<name>A0A6G1IIX2_9PLEO</name>
<feature type="compositionally biased region" description="Basic and acidic residues" evidence="14">
    <location>
        <begin position="531"/>
        <end position="542"/>
    </location>
</feature>
<keyword evidence="6" id="KW-0336">GPI-anchor</keyword>
<feature type="domain" description="CFEM" evidence="17">
    <location>
        <begin position="31"/>
        <end position="95"/>
    </location>
</feature>
<evidence type="ECO:0000256" key="10">
    <source>
        <dbReference type="ARBA" id="ARBA00023136"/>
    </source>
</evidence>
<feature type="transmembrane region" description="Helical" evidence="15">
    <location>
        <begin position="189"/>
        <end position="206"/>
    </location>
</feature>
<reference evidence="18" key="1">
    <citation type="journal article" date="2020" name="Stud. Mycol.">
        <title>101 Dothideomycetes genomes: a test case for predicting lifestyles and emergence of pathogens.</title>
        <authorList>
            <person name="Haridas S."/>
            <person name="Albert R."/>
            <person name="Binder M."/>
            <person name="Bloem J."/>
            <person name="Labutti K."/>
            <person name="Salamov A."/>
            <person name="Andreopoulos B."/>
            <person name="Baker S."/>
            <person name="Barry K."/>
            <person name="Bills G."/>
            <person name="Bluhm B."/>
            <person name="Cannon C."/>
            <person name="Castanera R."/>
            <person name="Culley D."/>
            <person name="Daum C."/>
            <person name="Ezra D."/>
            <person name="Gonzalez J."/>
            <person name="Henrissat B."/>
            <person name="Kuo A."/>
            <person name="Liang C."/>
            <person name="Lipzen A."/>
            <person name="Lutzoni F."/>
            <person name="Magnuson J."/>
            <person name="Mondo S."/>
            <person name="Nolan M."/>
            <person name="Ohm R."/>
            <person name="Pangilinan J."/>
            <person name="Park H.-J."/>
            <person name="Ramirez L."/>
            <person name="Alfaro M."/>
            <person name="Sun H."/>
            <person name="Tritt A."/>
            <person name="Yoshinaga Y."/>
            <person name="Zwiers L.-H."/>
            <person name="Turgeon B."/>
            <person name="Goodwin S."/>
            <person name="Spatafora J."/>
            <person name="Crous P."/>
            <person name="Grigoriev I."/>
        </authorList>
    </citation>
    <scope>NUCLEOTIDE SEQUENCE</scope>
    <source>
        <strain evidence="18">CBS 122367</strain>
    </source>
</reference>
<evidence type="ECO:0000256" key="11">
    <source>
        <dbReference type="ARBA" id="ARBA00023157"/>
    </source>
</evidence>
<gene>
    <name evidence="18" type="ORF">K458DRAFT_377483</name>
</gene>
<keyword evidence="10 15" id="KW-0472">Membrane</keyword>
<keyword evidence="9 15" id="KW-1133">Transmembrane helix</keyword>
<dbReference type="PANTHER" id="PTHR33048:SF160">
    <property type="entry name" value="SAT4 FAMILY MEMBRANE PROTEIN"/>
    <property type="match status" value="1"/>
</dbReference>
<feature type="transmembrane region" description="Helical" evidence="15">
    <location>
        <begin position="137"/>
        <end position="160"/>
    </location>
</feature>
<feature type="region of interest" description="Disordered" evidence="14">
    <location>
        <begin position="520"/>
        <end position="570"/>
    </location>
</feature>
<evidence type="ECO:0000256" key="4">
    <source>
        <dbReference type="ARBA" id="ARBA00010031"/>
    </source>
</evidence>
<keyword evidence="12" id="KW-0449">Lipoprotein</keyword>
<comment type="similarity">
    <text evidence="13">Belongs to the SAT4 family.</text>
</comment>
<evidence type="ECO:0000256" key="5">
    <source>
        <dbReference type="ARBA" id="ARBA00022525"/>
    </source>
</evidence>
<dbReference type="EMBL" id="MU005616">
    <property type="protein sequence ID" value="KAF2677933.1"/>
    <property type="molecule type" value="Genomic_DNA"/>
</dbReference>
<dbReference type="PANTHER" id="PTHR33048">
    <property type="entry name" value="PTH11-LIKE INTEGRAL MEMBRANE PROTEIN (AFU_ORTHOLOGUE AFUA_5G11245)"/>
    <property type="match status" value="1"/>
</dbReference>
<sequence>MKLLNTFSVLAVALTSYVHAAQNSTAILQAAQKELPKCALTCMLSGISKSACELTDFYCISHDRELNEQMAACVQGACSIREALTAKNFTETVYGTPIRDHSRMVSYTGIIGGGFAVLAVFLRIIARIPCCGGTWGWDDWAIVVTMLPVLPLTVLSVPLANYGLGKDIWTVPFNNITAILHIYYFDESFYVASIALTKISILLFYLRIFPNQNFRRLVYATLALCVLYVVGFIPAVIVQCIPIRVAWQHWDGEHNGKCINLNIEGWISAACNIILDIIIICLPLHELSKLAMGRRKKAGIMLMFLGGGFVTVISILRLKWMIQFANSQNVTWDYTPVGYWSTLEVHVGTVFACLPALRSLQYRIFPKSRHPNNYYGDPSGAYGYNSKGGSPFPSIARHGKHAELLSAGSRASILRPRNRTTNDKDFVQLDEYEFQLGEGISPSKRDDFFRGLNHTQVQRGSIHADDDALLLPIQGTQGLPTSPFPKNAASSDKGTSGSGNGSGGWNQGIKVKKDYSVTVEISPDPVSPTTSEERMDVDEHGRVGKRGSGQSSNIGVGVEVRNFSRQKLRE</sequence>
<dbReference type="InterPro" id="IPR052337">
    <property type="entry name" value="SAT4-like"/>
</dbReference>
<evidence type="ECO:0000256" key="6">
    <source>
        <dbReference type="ARBA" id="ARBA00022622"/>
    </source>
</evidence>
<keyword evidence="7 15" id="KW-0812">Transmembrane</keyword>
<evidence type="ECO:0000256" key="8">
    <source>
        <dbReference type="ARBA" id="ARBA00022729"/>
    </source>
</evidence>
<keyword evidence="8 16" id="KW-0732">Signal</keyword>
<evidence type="ECO:0000256" key="12">
    <source>
        <dbReference type="ARBA" id="ARBA00023288"/>
    </source>
</evidence>
<accession>A0A6G1IIX2</accession>
<feature type="region of interest" description="Disordered" evidence="14">
    <location>
        <begin position="474"/>
        <end position="508"/>
    </location>
</feature>
<dbReference type="AlphaFoldDB" id="A0A6G1IIX2"/>
<organism evidence="18 19">
    <name type="scientific">Lentithecium fluviatile CBS 122367</name>
    <dbReference type="NCBI Taxonomy" id="1168545"/>
    <lineage>
        <taxon>Eukaryota</taxon>
        <taxon>Fungi</taxon>
        <taxon>Dikarya</taxon>
        <taxon>Ascomycota</taxon>
        <taxon>Pezizomycotina</taxon>
        <taxon>Dothideomycetes</taxon>
        <taxon>Pleosporomycetidae</taxon>
        <taxon>Pleosporales</taxon>
        <taxon>Massarineae</taxon>
        <taxon>Lentitheciaceae</taxon>
        <taxon>Lentithecium</taxon>
    </lineage>
</organism>